<accession>A0A150GLB8</accession>
<gene>
    <name evidence="9" type="ORF">GPECTOR_16g753</name>
</gene>
<feature type="compositionally biased region" description="Basic residues" evidence="7">
    <location>
        <begin position="1907"/>
        <end position="1919"/>
    </location>
</feature>
<name>A0A150GLB8_GONPE</name>
<feature type="compositionally biased region" description="Low complexity" evidence="7">
    <location>
        <begin position="1474"/>
        <end position="1487"/>
    </location>
</feature>
<evidence type="ECO:0000256" key="6">
    <source>
        <dbReference type="PROSITE-ProRule" id="PRU10141"/>
    </source>
</evidence>
<evidence type="ECO:0000313" key="9">
    <source>
        <dbReference type="EMBL" id="KXZ50578.1"/>
    </source>
</evidence>
<feature type="compositionally biased region" description="Low complexity" evidence="7">
    <location>
        <begin position="1229"/>
        <end position="1245"/>
    </location>
</feature>
<evidence type="ECO:0000256" key="5">
    <source>
        <dbReference type="ARBA" id="ARBA00022840"/>
    </source>
</evidence>
<feature type="region of interest" description="Disordered" evidence="7">
    <location>
        <begin position="1042"/>
        <end position="1074"/>
    </location>
</feature>
<dbReference type="InterPro" id="IPR008271">
    <property type="entry name" value="Ser/Thr_kinase_AS"/>
</dbReference>
<feature type="region of interest" description="Disordered" evidence="7">
    <location>
        <begin position="1448"/>
        <end position="1533"/>
    </location>
</feature>
<feature type="region of interest" description="Disordered" evidence="7">
    <location>
        <begin position="808"/>
        <end position="838"/>
    </location>
</feature>
<keyword evidence="1" id="KW-0723">Serine/threonine-protein kinase</keyword>
<keyword evidence="2" id="KW-0808">Transferase</keyword>
<dbReference type="GO" id="GO:0005524">
    <property type="term" value="F:ATP binding"/>
    <property type="evidence" value="ECO:0007669"/>
    <property type="project" value="UniProtKB-UniRule"/>
</dbReference>
<evidence type="ECO:0000259" key="8">
    <source>
        <dbReference type="PROSITE" id="PS50011"/>
    </source>
</evidence>
<feature type="domain" description="Protein kinase" evidence="8">
    <location>
        <begin position="1532"/>
        <end position="1832"/>
    </location>
</feature>
<feature type="compositionally biased region" description="Polar residues" evidence="7">
    <location>
        <begin position="461"/>
        <end position="474"/>
    </location>
</feature>
<feature type="compositionally biased region" description="Polar residues" evidence="7">
    <location>
        <begin position="1454"/>
        <end position="1473"/>
    </location>
</feature>
<protein>
    <recommendedName>
        <fullName evidence="8">Protein kinase domain-containing protein</fullName>
    </recommendedName>
</protein>
<dbReference type="STRING" id="33097.A0A150GLB8"/>
<feature type="compositionally biased region" description="Low complexity" evidence="7">
    <location>
        <begin position="1388"/>
        <end position="1397"/>
    </location>
</feature>
<feature type="compositionally biased region" description="Pro residues" evidence="7">
    <location>
        <begin position="1374"/>
        <end position="1383"/>
    </location>
</feature>
<feature type="compositionally biased region" description="Low complexity" evidence="7">
    <location>
        <begin position="1866"/>
        <end position="1883"/>
    </location>
</feature>
<feature type="compositionally biased region" description="Low complexity" evidence="7">
    <location>
        <begin position="946"/>
        <end position="955"/>
    </location>
</feature>
<dbReference type="InterPro" id="IPR001245">
    <property type="entry name" value="Ser-Thr/Tyr_kinase_cat_dom"/>
</dbReference>
<feature type="compositionally biased region" description="Polar residues" evidence="7">
    <location>
        <begin position="979"/>
        <end position="996"/>
    </location>
</feature>
<dbReference type="InterPro" id="IPR000719">
    <property type="entry name" value="Prot_kinase_dom"/>
</dbReference>
<feature type="compositionally biased region" description="Gly residues" evidence="7">
    <location>
        <begin position="481"/>
        <end position="506"/>
    </location>
</feature>
<feature type="domain" description="Protein kinase" evidence="8">
    <location>
        <begin position="40"/>
        <end position="555"/>
    </location>
</feature>
<dbReference type="PROSITE" id="PS00107">
    <property type="entry name" value="PROTEIN_KINASE_ATP"/>
    <property type="match status" value="1"/>
</dbReference>
<keyword evidence="3 6" id="KW-0547">Nucleotide-binding</keyword>
<dbReference type="Pfam" id="PF07714">
    <property type="entry name" value="PK_Tyr_Ser-Thr"/>
    <property type="match status" value="2"/>
</dbReference>
<dbReference type="SUPFAM" id="SSF56112">
    <property type="entry name" value="Protein kinase-like (PK-like)"/>
    <property type="match status" value="2"/>
</dbReference>
<dbReference type="OrthoDB" id="8891264at2759"/>
<evidence type="ECO:0000256" key="4">
    <source>
        <dbReference type="ARBA" id="ARBA00022777"/>
    </source>
</evidence>
<dbReference type="PANTHER" id="PTHR44329">
    <property type="entry name" value="SERINE/THREONINE-PROTEIN KINASE TNNI3K-RELATED"/>
    <property type="match status" value="1"/>
</dbReference>
<dbReference type="InterPro" id="IPR011009">
    <property type="entry name" value="Kinase-like_dom_sf"/>
</dbReference>
<feature type="region of interest" description="Disordered" evidence="7">
    <location>
        <begin position="1845"/>
        <end position="1939"/>
    </location>
</feature>
<feature type="compositionally biased region" description="Low complexity" evidence="7">
    <location>
        <begin position="1342"/>
        <end position="1373"/>
    </location>
</feature>
<feature type="region of interest" description="Disordered" evidence="7">
    <location>
        <begin position="765"/>
        <end position="792"/>
    </location>
</feature>
<dbReference type="Gene3D" id="1.10.510.10">
    <property type="entry name" value="Transferase(Phosphotransferase) domain 1"/>
    <property type="match status" value="3"/>
</dbReference>
<keyword evidence="5 6" id="KW-0067">ATP-binding</keyword>
<dbReference type="GO" id="GO:0004674">
    <property type="term" value="F:protein serine/threonine kinase activity"/>
    <property type="evidence" value="ECO:0007669"/>
    <property type="project" value="UniProtKB-KW"/>
</dbReference>
<evidence type="ECO:0000256" key="3">
    <source>
        <dbReference type="ARBA" id="ARBA00022741"/>
    </source>
</evidence>
<dbReference type="EMBL" id="LSYV01000017">
    <property type="protein sequence ID" value="KXZ50578.1"/>
    <property type="molecule type" value="Genomic_DNA"/>
</dbReference>
<feature type="compositionally biased region" description="Polar residues" evidence="7">
    <location>
        <begin position="1168"/>
        <end position="1177"/>
    </location>
</feature>
<evidence type="ECO:0000256" key="2">
    <source>
        <dbReference type="ARBA" id="ARBA00022679"/>
    </source>
</evidence>
<feature type="region of interest" description="Disordered" evidence="7">
    <location>
        <begin position="1964"/>
        <end position="1989"/>
    </location>
</feature>
<feature type="region of interest" description="Disordered" evidence="7">
    <location>
        <begin position="447"/>
        <end position="539"/>
    </location>
</feature>
<dbReference type="InterPro" id="IPR017441">
    <property type="entry name" value="Protein_kinase_ATP_BS"/>
</dbReference>
<organism evidence="9 10">
    <name type="scientific">Gonium pectorale</name>
    <name type="common">Green alga</name>
    <dbReference type="NCBI Taxonomy" id="33097"/>
    <lineage>
        <taxon>Eukaryota</taxon>
        <taxon>Viridiplantae</taxon>
        <taxon>Chlorophyta</taxon>
        <taxon>core chlorophytes</taxon>
        <taxon>Chlorophyceae</taxon>
        <taxon>CS clade</taxon>
        <taxon>Chlamydomonadales</taxon>
        <taxon>Volvocaceae</taxon>
        <taxon>Gonium</taxon>
    </lineage>
</organism>
<evidence type="ECO:0000313" key="10">
    <source>
        <dbReference type="Proteomes" id="UP000075714"/>
    </source>
</evidence>
<dbReference type="SMART" id="SM00220">
    <property type="entry name" value="S_TKc"/>
    <property type="match status" value="1"/>
</dbReference>
<feature type="region of interest" description="Disordered" evidence="7">
    <location>
        <begin position="946"/>
        <end position="1016"/>
    </location>
</feature>
<feature type="region of interest" description="Disordered" evidence="7">
    <location>
        <begin position="1333"/>
        <end position="1414"/>
    </location>
</feature>
<feature type="binding site" evidence="6">
    <location>
        <position position="68"/>
    </location>
    <ligand>
        <name>ATP</name>
        <dbReference type="ChEBI" id="CHEBI:30616"/>
    </ligand>
</feature>
<dbReference type="PROSITE" id="PS50011">
    <property type="entry name" value="PROTEIN_KINASE_DOM"/>
    <property type="match status" value="2"/>
</dbReference>
<dbReference type="Proteomes" id="UP000075714">
    <property type="component" value="Unassembled WGS sequence"/>
</dbReference>
<feature type="region of interest" description="Disordered" evidence="7">
    <location>
        <begin position="1195"/>
        <end position="1306"/>
    </location>
</feature>
<keyword evidence="4" id="KW-0418">Kinase</keyword>
<feature type="region of interest" description="Disordered" evidence="7">
    <location>
        <begin position="1153"/>
        <end position="1178"/>
    </location>
</feature>
<keyword evidence="10" id="KW-1185">Reference proteome</keyword>
<sequence>MVVERSKELSFSVRNSADAYGHQGTLEGAPPPRDGFMGELQIHERIGGGSSARVYRGTLDGTISVAVKVLHPHAAQREATLQEFLREAQILARLQHKHIVRLHALAHLPPSFAGLPTRRFTWGIVTELMEAGTLTKLVQDAAKALKQQQKVKQQMAAAAAAVASNSVGGGTGAPTPERTTSLRQLKNSLSFLRRGGALVSGEAPSSGGIAGAGGGGGLTGNTAVPPTLPSPRLRPGTGAGGCSPLLIPGIGGGGGAGGGMSSRQGSATALELVQLPYTDREALQWCMEVALALQFLHAQTPPVVHRDVKTDNVLMAVLPPLGPLPPSSVRGGTDTGMAPPSAAAGALTPQLLSAIPGGGGERERGGVAGVLATHGSLVRRVLSMRVQAAMASEGLASRAGSMSVLARPGGGRPLTAKVCDFGLHVVLDMSRPVVTVRRRSFEASYTGDGMAVGSAGLPHSGSLNRPSARNSPAGTSAAGSLPGGPVGPAGGHGSGLYAGGPPGGSGRYEPRSRRPSLMSNRGNDDVASPYRRAISRDGDSFSRAQGGFIRKHSNLSHNDSLEPSGSNLAAVAANALASSPPKAGPFNGGAAAAAAAAAAFGTSPAMVGGIARLSSSASSAAAMASAAAAFRAAGSGASPANRSPKISGAGSTLGGPKWSGGSTAPGAPGIPQTASVTGFAAARASLDLLLQGRLSASAVVAAVSQSAASSHSGAPAGAAAAAAAAAAGPGSNSGVLPGGGSNGGQVTPHIGEVLSTAQVMMQLQGSNTGTSDRTSRLRPSYAGPSAGNTSELPPCLTIEAALRMANRSGGGRASASTVPASTGAPLMSGSGAPAEPLSAGGLSGRVLAGGSRAAGGSPAASSKGTRAFRSNAAQVAQYLAMMEEDLQLDLVSRSSSKAQAEMDPLCGSRPGSHHSTAIAAGRSAANSVLLAAGLGGLGSATAPGGPTTGGISTLSNRSLLSAGPSQGHMPGPAQMLQAGGSTSRLSPAGKTRNSPVNPHLRRPSQPGGPVSGRLGSRDSLTAAIAAAAAGNSANALLSRAGRSGSGPGMAAQGSGICSPSRVGSEAGGGSLDGHGRFMRVRSDASAKSDLAAAVVGRPTASLELTGATAAALDGSGGGSGSGGGGSPAVATAGGPATTGLAARAIGPSSGSGLLATFATPSPARGPNPSKSSSQPALSVSGDDIALAAGAAAATAAGSGSGALPRPTRAMSSGSRAMSKLSGLSGPVTARAGSGSSGHRSPGGAAMAPTSPTDSVHPMDLSPPAARVIRGPSRQRLVAMPSAADSMGADSESGAEDPVRRRQDSNATAVSITSPFIRRKYTSLEVSVPKESLGPIIPVTTRPSPRGTSAGSGAAAAAAAPDPSVGAAAAAAAPQVPPREPPTGPRSTGALPGHAASGSAGGAPDGHEVAAQPSAVAPSTAAAAAGGAGTRTWLASSGSTMAASAAALPRPRNLSAGTTGAVSGPVTTGLPSDTGSFPAAAGAGSGPPHNRELHKVVKRLRPDGGGSFTGNSPLGLLPPGSPGAADGSGSGGLPASAVTAGGSFSYSRRASMDTLSFHSITSGRSMTAAAAGGVAAGLHRDKLLWPRGSGLAGGAGVTPVVYTSDPNSPVSSYSAQPGSSGALARAVPPMRAAGAALGAGGGAAPGGAAGVVVPGSGGVRTTSGGVSGTSGGNSALASPMLAHVTGVVSQSNSVGPGLAARMVSESAASGTTLGGWTGRDELPPQGEAAYALTGRAGTLLYMAPEVIRHEPYNEKVDVFSFGVVLYEVFGRILLLESYSRDELENLSARIAQGFRHHRPDCMPQAIWDIVQQCWAQNPADRPTMPLVVRHLELAMEALAEAEAATAAASGAHRPGSQFGDGNSTALPGSPVAGAGTGPGSAATGTKDRSSGRSMASHRSLVSVSSLGRRSRGISFRRRPSMPRAQPQPQAPTPGRAPLLPATSAAAFGSEYSTGGAAGVLNSGSGLASPASRGSVSGPLPDSPLGDGGHAPRCGPCGCVIS</sequence>
<feature type="compositionally biased region" description="Low complexity" evidence="7">
    <location>
        <begin position="1895"/>
        <end position="1906"/>
    </location>
</feature>
<feature type="compositionally biased region" description="Low complexity" evidence="7">
    <location>
        <begin position="1511"/>
        <end position="1524"/>
    </location>
</feature>
<comment type="caution">
    <text evidence="9">The sequence shown here is derived from an EMBL/GenBank/DDBJ whole genome shotgun (WGS) entry which is preliminary data.</text>
</comment>
<dbReference type="InterPro" id="IPR051681">
    <property type="entry name" value="Ser/Thr_Kinases-Pseudokinases"/>
</dbReference>
<feature type="region of interest" description="Disordered" evidence="7">
    <location>
        <begin position="200"/>
        <end position="245"/>
    </location>
</feature>
<reference evidence="10" key="1">
    <citation type="journal article" date="2016" name="Nat. Commun.">
        <title>The Gonium pectorale genome demonstrates co-option of cell cycle regulation during the evolution of multicellularity.</title>
        <authorList>
            <person name="Hanschen E.R."/>
            <person name="Marriage T.N."/>
            <person name="Ferris P.J."/>
            <person name="Hamaji T."/>
            <person name="Toyoda A."/>
            <person name="Fujiyama A."/>
            <person name="Neme R."/>
            <person name="Noguchi H."/>
            <person name="Minakuchi Y."/>
            <person name="Suzuki M."/>
            <person name="Kawai-Toyooka H."/>
            <person name="Smith D.R."/>
            <person name="Sparks H."/>
            <person name="Anderson J."/>
            <person name="Bakaric R."/>
            <person name="Luria V."/>
            <person name="Karger A."/>
            <person name="Kirschner M.W."/>
            <person name="Durand P.M."/>
            <person name="Michod R.E."/>
            <person name="Nozaki H."/>
            <person name="Olson B.J."/>
        </authorList>
    </citation>
    <scope>NUCLEOTIDE SEQUENCE [LARGE SCALE GENOMIC DNA]</scope>
    <source>
        <strain evidence="10">NIES-2863</strain>
    </source>
</reference>
<proteinExistence type="predicted"/>
<dbReference type="PANTHER" id="PTHR44329:SF289">
    <property type="entry name" value="SERINE_THREONINE-PROTEIN KINASE VIK"/>
    <property type="match status" value="1"/>
</dbReference>
<feature type="compositionally biased region" description="Gly residues" evidence="7">
    <location>
        <begin position="208"/>
        <end position="219"/>
    </location>
</feature>
<evidence type="ECO:0000256" key="1">
    <source>
        <dbReference type="ARBA" id="ARBA00022527"/>
    </source>
</evidence>
<feature type="region of interest" description="Disordered" evidence="7">
    <location>
        <begin position="635"/>
        <end position="669"/>
    </location>
</feature>
<dbReference type="PROSITE" id="PS00108">
    <property type="entry name" value="PROTEIN_KINASE_ST"/>
    <property type="match status" value="1"/>
</dbReference>
<feature type="compositionally biased region" description="Low complexity" evidence="7">
    <location>
        <begin position="1920"/>
        <end position="1936"/>
    </location>
</feature>
<evidence type="ECO:0000256" key="7">
    <source>
        <dbReference type="SAM" id="MobiDB-lite"/>
    </source>
</evidence>